<dbReference type="GO" id="GO:0071949">
    <property type="term" value="F:FAD binding"/>
    <property type="evidence" value="ECO:0007669"/>
    <property type="project" value="InterPro"/>
</dbReference>
<protein>
    <recommendedName>
        <fullName evidence="2">Acyl-CoA oxidase C-alpha1 domain-containing protein</fullName>
    </recommendedName>
</protein>
<organism evidence="3 4">
    <name type="scientific">Porphyra umbilicalis</name>
    <name type="common">Purple laver</name>
    <name type="synonym">Red alga</name>
    <dbReference type="NCBI Taxonomy" id="2786"/>
    <lineage>
        <taxon>Eukaryota</taxon>
        <taxon>Rhodophyta</taxon>
        <taxon>Bangiophyceae</taxon>
        <taxon>Bangiales</taxon>
        <taxon>Bangiaceae</taxon>
        <taxon>Porphyra</taxon>
    </lineage>
</organism>
<dbReference type="GO" id="GO:0055088">
    <property type="term" value="P:lipid homeostasis"/>
    <property type="evidence" value="ECO:0007669"/>
    <property type="project" value="TreeGrafter"/>
</dbReference>
<sequence length="780" mass="77423">MGFPVPAAAPPPPSPPPLRPPRSARRARSAASPPSPPLGVRGHRSGGGRSGGSNGGGRRRLPPRPPHPPTSSGLPLLDPAALAAAMDHTQHELRASLYALFRTHPAFRLGSGGPLGAARARTGARIDAVAAAGALAGTLTDASSAGRSRADAVSEALATVDYSAAIGLGVHLGLFASAVRGLGSSAQWAAWAPRIEGMEPRWRGCFALTELGHGSDARGVETVATWVPSVDADGAVAGAAADAAPVSDTVAAAVGAPPCAGAPPAGRGTPPAPAGRGVPRGIHAFLVRLRTDDGAVVAGVTTADCGAKGGLNGVDNGRLWFDALPLPTSSLLCRHATVSPTGGYACDLPGEGAVFAAAMAALTGGRAGIAASAAAGARVPSAIAVRYGLRRRAFVAPVSSAEADAGGSLAPGPEAVRLVDWPGWRLRVVPVVAQTVVYGLATAAVKDMGYAAADGAPAETQGGAAAWGGMHTLTSAVKAGVTGGVLAGMQVCREALGGQGFKAENRVAGMRADWDVAVTFEGDNYVLHQQVAKACLSAYARGVRSGIFPPPLAHLNAPAVGLPLPPPTAAEAASVGWALSALAAAERVHLGRLAVDVAATAAAVQRSPPAAAGGPRPSAAAAAFAAAAAHQDAAADVASLHIRHTLLALSAAHVASSPSVVPSLRPAVGVLAGVAAAAAVDADTVVVRAGVLDGAGAAAVRAGLRSATDRFGGEGGSGWGGSPTASACPRGSSRPSRLTWLPTTAARGCRGGGRRVHVRWVRWVRRSAGVVCVRFFLSFV</sequence>
<dbReference type="InterPro" id="IPR012258">
    <property type="entry name" value="Acyl-CoA_oxidase"/>
</dbReference>
<evidence type="ECO:0000259" key="2">
    <source>
        <dbReference type="Pfam" id="PF22924"/>
    </source>
</evidence>
<accession>A0A1X6P0T9</accession>
<evidence type="ECO:0000313" key="4">
    <source>
        <dbReference type="Proteomes" id="UP000218209"/>
    </source>
</evidence>
<dbReference type="AlphaFoldDB" id="A0A1X6P0T9"/>
<dbReference type="InterPro" id="IPR055060">
    <property type="entry name" value="ACOX_C_alpha1"/>
</dbReference>
<dbReference type="GO" id="GO:0005777">
    <property type="term" value="C:peroxisome"/>
    <property type="evidence" value="ECO:0007669"/>
    <property type="project" value="InterPro"/>
</dbReference>
<feature type="region of interest" description="Disordered" evidence="1">
    <location>
        <begin position="713"/>
        <end position="736"/>
    </location>
</feature>
<keyword evidence="4" id="KW-1185">Reference proteome</keyword>
<feature type="compositionally biased region" description="Gly residues" evidence="1">
    <location>
        <begin position="47"/>
        <end position="56"/>
    </location>
</feature>
<dbReference type="Proteomes" id="UP000218209">
    <property type="component" value="Unassembled WGS sequence"/>
</dbReference>
<dbReference type="GO" id="GO:0033540">
    <property type="term" value="P:fatty acid beta-oxidation using acyl-CoA oxidase"/>
    <property type="evidence" value="ECO:0007669"/>
    <property type="project" value="TreeGrafter"/>
</dbReference>
<evidence type="ECO:0000313" key="3">
    <source>
        <dbReference type="EMBL" id="OSX74386.1"/>
    </source>
</evidence>
<proteinExistence type="predicted"/>
<dbReference type="InterPro" id="IPR046373">
    <property type="entry name" value="Acyl-CoA_Oxase/DH_mid-dom_sf"/>
</dbReference>
<dbReference type="EMBL" id="KV918949">
    <property type="protein sequence ID" value="OSX74386.1"/>
    <property type="molecule type" value="Genomic_DNA"/>
</dbReference>
<dbReference type="PANTHER" id="PTHR10909">
    <property type="entry name" value="ELECTRON TRANSPORT OXIDOREDUCTASE"/>
    <property type="match status" value="1"/>
</dbReference>
<feature type="domain" description="Acyl-CoA oxidase C-alpha1" evidence="2">
    <location>
        <begin position="361"/>
        <end position="535"/>
    </location>
</feature>
<dbReference type="InterPro" id="IPR009100">
    <property type="entry name" value="AcylCoA_DH/oxidase_NM_dom_sf"/>
</dbReference>
<dbReference type="Gene3D" id="2.40.110.10">
    <property type="entry name" value="Butyryl-CoA Dehydrogenase, subunit A, domain 2"/>
    <property type="match status" value="2"/>
</dbReference>
<name>A0A1X6P0T9_PORUM</name>
<feature type="region of interest" description="Disordered" evidence="1">
    <location>
        <begin position="1"/>
        <end position="76"/>
    </location>
</feature>
<dbReference type="SUPFAM" id="SSF56645">
    <property type="entry name" value="Acyl-CoA dehydrogenase NM domain-like"/>
    <property type="match status" value="1"/>
</dbReference>
<feature type="compositionally biased region" description="Pro residues" evidence="1">
    <location>
        <begin position="7"/>
        <end position="20"/>
    </location>
</feature>
<dbReference type="SUPFAM" id="SSF47203">
    <property type="entry name" value="Acyl-CoA dehydrogenase C-terminal domain-like"/>
    <property type="match status" value="1"/>
</dbReference>
<evidence type="ECO:0000256" key="1">
    <source>
        <dbReference type="SAM" id="MobiDB-lite"/>
    </source>
</evidence>
<reference evidence="3 4" key="1">
    <citation type="submission" date="2017-03" db="EMBL/GenBank/DDBJ databases">
        <title>WGS assembly of Porphyra umbilicalis.</title>
        <authorList>
            <person name="Brawley S.H."/>
            <person name="Blouin N.A."/>
            <person name="Ficko-Blean E."/>
            <person name="Wheeler G.L."/>
            <person name="Lohr M."/>
            <person name="Goodson H.V."/>
            <person name="Jenkins J.W."/>
            <person name="Blaby-Haas C.E."/>
            <person name="Helliwell K.E."/>
            <person name="Chan C."/>
            <person name="Marriage T."/>
            <person name="Bhattacharya D."/>
            <person name="Klein A.S."/>
            <person name="Badis Y."/>
            <person name="Brodie J."/>
            <person name="Cao Y."/>
            <person name="Collen J."/>
            <person name="Dittami S.M."/>
            <person name="Gachon C.M."/>
            <person name="Green B.R."/>
            <person name="Karpowicz S."/>
            <person name="Kim J.W."/>
            <person name="Kudahl U."/>
            <person name="Lin S."/>
            <person name="Michel G."/>
            <person name="Mittag M."/>
            <person name="Olson B.J."/>
            <person name="Pangilinan J."/>
            <person name="Peng Y."/>
            <person name="Qiu H."/>
            <person name="Shu S."/>
            <person name="Singer J.T."/>
            <person name="Smith A.G."/>
            <person name="Sprecher B.N."/>
            <person name="Wagner V."/>
            <person name="Wang W."/>
            <person name="Wang Z.-Y."/>
            <person name="Yan J."/>
            <person name="Yarish C."/>
            <person name="Zoeuner-Riek S."/>
            <person name="Zhuang Y."/>
            <person name="Zou Y."/>
            <person name="Lindquist E.A."/>
            <person name="Grimwood J."/>
            <person name="Barry K."/>
            <person name="Rokhsar D.S."/>
            <person name="Schmutz J."/>
            <person name="Stiller J.W."/>
            <person name="Grossman A.R."/>
            <person name="Prochnik S.E."/>
        </authorList>
    </citation>
    <scope>NUCLEOTIDE SEQUENCE [LARGE SCALE GENOMIC DNA]</scope>
    <source>
        <strain evidence="3">4086291</strain>
    </source>
</reference>
<dbReference type="Gene3D" id="1.20.140.10">
    <property type="entry name" value="Butyryl-CoA Dehydrogenase, subunit A, domain 3"/>
    <property type="match status" value="1"/>
</dbReference>
<dbReference type="OrthoDB" id="538336at2759"/>
<dbReference type="GO" id="GO:0003997">
    <property type="term" value="F:acyl-CoA oxidase activity"/>
    <property type="evidence" value="ECO:0007669"/>
    <property type="project" value="InterPro"/>
</dbReference>
<dbReference type="Pfam" id="PF22924">
    <property type="entry name" value="ACOX_C_alpha1"/>
    <property type="match status" value="1"/>
</dbReference>
<dbReference type="PANTHER" id="PTHR10909:SF352">
    <property type="entry name" value="ACYL-COENZYME A OXIDASE-LIKE PROTEIN"/>
    <property type="match status" value="1"/>
</dbReference>
<dbReference type="InterPro" id="IPR036250">
    <property type="entry name" value="AcylCo_DH-like_C"/>
</dbReference>
<gene>
    <name evidence="3" type="ORF">BU14_0291s0005</name>
</gene>
<dbReference type="GO" id="GO:0005504">
    <property type="term" value="F:fatty acid binding"/>
    <property type="evidence" value="ECO:0007669"/>
    <property type="project" value="TreeGrafter"/>
</dbReference>